<keyword evidence="5" id="KW-0498">Mitosis</keyword>
<evidence type="ECO:0000256" key="7">
    <source>
        <dbReference type="ARBA" id="ARBA00023054"/>
    </source>
</evidence>
<dbReference type="CDD" id="cd03273">
    <property type="entry name" value="ABC_SMC2_euk"/>
    <property type="match status" value="1"/>
</dbReference>
<keyword evidence="15" id="KW-1185">Reference proteome</keyword>
<dbReference type="GO" id="GO:0051301">
    <property type="term" value="P:cell division"/>
    <property type="evidence" value="ECO:0007669"/>
    <property type="project" value="UniProtKB-KW"/>
</dbReference>
<accession>A0A7D9CW62</accession>
<keyword evidence="10" id="KW-0131">Cell cycle</keyword>
<evidence type="ECO:0000256" key="3">
    <source>
        <dbReference type="ARBA" id="ARBA00022618"/>
    </source>
</evidence>
<evidence type="ECO:0000313" key="15">
    <source>
        <dbReference type="Proteomes" id="UP000478008"/>
    </source>
</evidence>
<organism evidence="14 15">
    <name type="scientific">Dekkera bruxellensis</name>
    <name type="common">Brettanomyces custersii</name>
    <dbReference type="NCBI Taxonomy" id="5007"/>
    <lineage>
        <taxon>Eukaryota</taxon>
        <taxon>Fungi</taxon>
        <taxon>Dikarya</taxon>
        <taxon>Ascomycota</taxon>
        <taxon>Saccharomycotina</taxon>
        <taxon>Pichiomycetes</taxon>
        <taxon>Pichiales</taxon>
        <taxon>Pichiaceae</taxon>
        <taxon>Brettanomyces</taxon>
    </lineage>
</organism>
<protein>
    <recommendedName>
        <fullName evidence="11">Structural maintenance of chromosomes protein</fullName>
    </recommendedName>
</protein>
<dbReference type="InterPro" id="IPR024704">
    <property type="entry name" value="SMC"/>
</dbReference>
<dbReference type="Pfam" id="PF06470">
    <property type="entry name" value="SMC_hinge"/>
    <property type="match status" value="1"/>
</dbReference>
<feature type="coiled-coil region" evidence="12">
    <location>
        <begin position="260"/>
        <end position="374"/>
    </location>
</feature>
<sequence>MYVEELVIDGFKSYAVRTVITGWDRQFNAITGLNGSGKSNILDAVCFVLGINNTSNLRAQNLQDLIYKRGQAGVTKASVTITFDNTDKSKSPIGFDQYPKISVTRQILLGGNSKYLINGHKAQQVQVLNLFQSVQLNINHPNFLIMQGKITKMLNMKPKEILGLIEEAAGTKVYEWQREKAEKTMKKKNLKLETTENLLKEEVEPKLRHLHEQKRIVLEYQDIQTELETLMKAVAAHDYMLYTKKLEEAKQSLLLSESHRKNQLANIDELEKEIRNLQNDLEEIKQKRQEEVGRSAVVKELENAENEIQNEITRLVTTKGIQEQLLCEQKKERETALGRIDKLKTDIESNKGNHDKLESDYHNFKDELEHKKQALQRNEDLFSTLSTGISTEGSTTGGYLANLQNVKKKLSDTMVEIQKCNMQISHLTTELEVGRTKEKSKKADLLKIDSDIARYKQNLDGLKLKLSQIGFDPSKYLELQRKEKDAFEVLNQLKARFQNFRRQNPQFDFTYEPPCSNFDPKSVKGLAGELFSLPENNASAATALEVCAGRRLFNVVVDNQVVGAQLLEHGKLRRRVTLIPLNKIRARITERSKVQMAKQIGPHNVDLALDLIEYDDDSKKAMEYIFGNKLICQDPETAKNVTFNHQVHTGSVTLDGDYYDPEGRLSGGSRKGGSFTLKKFMEFRRIRQKIGVLTQQLSEIQIQLKQLSVLSNQTQPIQHSLQVTQYQIDVLEKKLTHGDSATFLQHLQQTTDEIRNLHEKVDKLRIEAQTYKVDIKRIEKDMQEFNSDSVKKLQELKENIKAMNIEVKNDDKRLQQIQKMYQESDISTDQIKLDIHSLEESIKSIDGQCLQSTNKIKVITSDIDEQQKKLVKKRSLIDEQKSKLAGINEEFNEVTSVLNKKRTALNDVNLKKAKISQEVEHAESKLRAIKTYLESVIEEHDWVQNDKIRESVLETYPNIDLSDCHQRIKQLGLRVNAMKKKGVNMNIMSQIEQHEKHETSLKTKIKQINRDKKKIEETIAKLDNYKRAELIKTYKKVSKDFGEIFSVLLPHSFAKLVSLDNDDVTKGLEVKVQLGNVWKDSLVELSGGQRSLAALSLIMSLLQFRPAPLYILDEVDAALDLNHTQSIGHLIKTRFKGSQFMVVSLKEGMFTNANRLFRVRFQEGTSVVTAM</sequence>
<keyword evidence="9 11" id="KW-0539">Nucleus</keyword>
<dbReference type="PANTHER" id="PTHR43977">
    <property type="entry name" value="STRUCTURAL MAINTENANCE OF CHROMOSOMES PROTEIN 3"/>
    <property type="match status" value="1"/>
</dbReference>
<dbReference type="Gene3D" id="3.40.50.300">
    <property type="entry name" value="P-loop containing nucleotide triphosphate hydrolases"/>
    <property type="match status" value="2"/>
</dbReference>
<evidence type="ECO:0000256" key="8">
    <source>
        <dbReference type="ARBA" id="ARBA00023067"/>
    </source>
</evidence>
<dbReference type="SUPFAM" id="SSF52540">
    <property type="entry name" value="P-loop containing nucleoside triphosphate hydrolases"/>
    <property type="match status" value="1"/>
</dbReference>
<comment type="similarity">
    <text evidence="2">Belongs to the SMC family. SMC2 subfamily.</text>
</comment>
<dbReference type="AlphaFoldDB" id="A0A7D9CW62"/>
<dbReference type="SUPFAM" id="SSF75553">
    <property type="entry name" value="Smc hinge domain"/>
    <property type="match status" value="1"/>
</dbReference>
<evidence type="ECO:0000313" key="14">
    <source>
        <dbReference type="EMBL" id="VUG17258.1"/>
    </source>
</evidence>
<evidence type="ECO:0000256" key="10">
    <source>
        <dbReference type="ARBA" id="ARBA00023306"/>
    </source>
</evidence>
<dbReference type="FunFam" id="3.40.50.300:FF:000278">
    <property type="entry name" value="Structural maintenance of chromosomes 2"/>
    <property type="match status" value="1"/>
</dbReference>
<keyword evidence="3" id="KW-0132">Cell division</keyword>
<evidence type="ECO:0000256" key="2">
    <source>
        <dbReference type="ARBA" id="ARBA00005231"/>
    </source>
</evidence>
<keyword evidence="4" id="KW-0547">Nucleotide-binding</keyword>
<dbReference type="InterPro" id="IPR010935">
    <property type="entry name" value="SMC_hinge"/>
</dbReference>
<dbReference type="SMART" id="SM00968">
    <property type="entry name" value="SMC_hinge"/>
    <property type="match status" value="1"/>
</dbReference>
<dbReference type="GO" id="GO:0005634">
    <property type="term" value="C:nucleus"/>
    <property type="evidence" value="ECO:0007669"/>
    <property type="project" value="UniProtKB-SubCell"/>
</dbReference>
<dbReference type="InterPro" id="IPR003395">
    <property type="entry name" value="RecF/RecN/SMC_N"/>
</dbReference>
<dbReference type="GO" id="GO:0007059">
    <property type="term" value="P:chromosome segregation"/>
    <property type="evidence" value="ECO:0007669"/>
    <property type="project" value="UniProtKB-ARBA"/>
</dbReference>
<evidence type="ECO:0000256" key="5">
    <source>
        <dbReference type="ARBA" id="ARBA00022776"/>
    </source>
</evidence>
<evidence type="ECO:0000256" key="12">
    <source>
        <dbReference type="SAM" id="Coils"/>
    </source>
</evidence>
<name>A0A7D9CW62_DEKBR</name>
<evidence type="ECO:0000259" key="13">
    <source>
        <dbReference type="SMART" id="SM00968"/>
    </source>
</evidence>
<feature type="domain" description="SMC hinge" evidence="13">
    <location>
        <begin position="521"/>
        <end position="642"/>
    </location>
</feature>
<keyword evidence="8" id="KW-0226">DNA condensation</keyword>
<dbReference type="PIRSF" id="PIRSF005719">
    <property type="entry name" value="SMC"/>
    <property type="match status" value="1"/>
</dbReference>
<dbReference type="GO" id="GO:0005694">
    <property type="term" value="C:chromosome"/>
    <property type="evidence" value="ECO:0007669"/>
    <property type="project" value="InterPro"/>
</dbReference>
<feature type="coiled-coil region" evidence="12">
    <location>
        <begin position="747"/>
        <end position="813"/>
    </location>
</feature>
<evidence type="ECO:0000256" key="9">
    <source>
        <dbReference type="ARBA" id="ARBA00023242"/>
    </source>
</evidence>
<dbReference type="InterPro" id="IPR027120">
    <property type="entry name" value="Smc2_ABC"/>
</dbReference>
<dbReference type="GO" id="GO:0016887">
    <property type="term" value="F:ATP hydrolysis activity"/>
    <property type="evidence" value="ECO:0007669"/>
    <property type="project" value="InterPro"/>
</dbReference>
<dbReference type="InterPro" id="IPR027417">
    <property type="entry name" value="P-loop_NTPase"/>
</dbReference>
<dbReference type="Gene3D" id="1.20.1060.20">
    <property type="match status" value="1"/>
</dbReference>
<proteinExistence type="inferred from homology"/>
<feature type="coiled-coil region" evidence="12">
    <location>
        <begin position="991"/>
        <end position="1028"/>
    </location>
</feature>
<dbReference type="Gene3D" id="3.30.70.1620">
    <property type="match status" value="1"/>
</dbReference>
<evidence type="ECO:0000256" key="11">
    <source>
        <dbReference type="PIRNR" id="PIRNR005719"/>
    </source>
</evidence>
<keyword evidence="7 12" id="KW-0175">Coiled coil</keyword>
<dbReference type="Proteomes" id="UP000478008">
    <property type="component" value="Unassembled WGS sequence"/>
</dbReference>
<dbReference type="GO" id="GO:0030261">
    <property type="term" value="P:chromosome condensation"/>
    <property type="evidence" value="ECO:0007669"/>
    <property type="project" value="UniProtKB-KW"/>
</dbReference>
<gene>
    <name evidence="14" type="primary">SMC2</name>
    <name evidence="14" type="ORF">DEBR0S2_02520G</name>
</gene>
<dbReference type="GO" id="GO:0005524">
    <property type="term" value="F:ATP binding"/>
    <property type="evidence" value="ECO:0007669"/>
    <property type="project" value="UniProtKB-KW"/>
</dbReference>
<comment type="subcellular location">
    <subcellularLocation>
        <location evidence="1 11">Nucleus</location>
    </subcellularLocation>
</comment>
<evidence type="ECO:0000256" key="4">
    <source>
        <dbReference type="ARBA" id="ARBA00022741"/>
    </source>
</evidence>
<dbReference type="InterPro" id="IPR036277">
    <property type="entry name" value="SMC_hinge_sf"/>
</dbReference>
<dbReference type="Pfam" id="PF02463">
    <property type="entry name" value="SMC_N"/>
    <property type="match status" value="1"/>
</dbReference>
<feature type="coiled-coil region" evidence="12">
    <location>
        <begin position="863"/>
        <end position="925"/>
    </location>
</feature>
<dbReference type="EMBL" id="CABFWN010000002">
    <property type="protein sequence ID" value="VUG17258.1"/>
    <property type="molecule type" value="Genomic_DNA"/>
</dbReference>
<evidence type="ECO:0000256" key="1">
    <source>
        <dbReference type="ARBA" id="ARBA00004123"/>
    </source>
</evidence>
<keyword evidence="6" id="KW-0067">ATP-binding</keyword>
<evidence type="ECO:0000256" key="6">
    <source>
        <dbReference type="ARBA" id="ARBA00022840"/>
    </source>
</evidence>
<reference evidence="14 15" key="1">
    <citation type="submission" date="2019-07" db="EMBL/GenBank/DDBJ databases">
        <authorList>
            <person name="Friedrich A."/>
            <person name="Schacherer J."/>
        </authorList>
    </citation>
    <scope>NUCLEOTIDE SEQUENCE [LARGE SCALE GENOMIC DNA]</scope>
</reference>